<dbReference type="InterPro" id="IPR019109">
    <property type="entry name" value="MamF_MmsF"/>
</dbReference>
<dbReference type="RefSeq" id="WP_142005569.1">
    <property type="nucleotide sequence ID" value="NZ_CAJTBP010000001.1"/>
</dbReference>
<gene>
    <name evidence="7" type="ORF">FB554_1723</name>
</gene>
<reference evidence="7 8" key="1">
    <citation type="submission" date="2019-06" db="EMBL/GenBank/DDBJ databases">
        <title>Sequencing the genomes of 1000 actinobacteria strains.</title>
        <authorList>
            <person name="Klenk H.-P."/>
        </authorList>
    </citation>
    <scope>NUCLEOTIDE SEQUENCE [LARGE SCALE GENOMIC DNA]</scope>
    <source>
        <strain evidence="7 8">DSM 24617</strain>
    </source>
</reference>
<evidence type="ECO:0008006" key="9">
    <source>
        <dbReference type="Google" id="ProtNLM"/>
    </source>
</evidence>
<dbReference type="AlphaFoldDB" id="A0A542XCJ2"/>
<evidence type="ECO:0000256" key="1">
    <source>
        <dbReference type="ARBA" id="ARBA00004141"/>
    </source>
</evidence>
<keyword evidence="8" id="KW-1185">Reference proteome</keyword>
<keyword evidence="3 6" id="KW-1133">Transmembrane helix</keyword>
<organism evidence="7 8">
    <name type="scientific">Barrientosiimonas humi</name>
    <dbReference type="NCBI Taxonomy" id="999931"/>
    <lineage>
        <taxon>Bacteria</taxon>
        <taxon>Bacillati</taxon>
        <taxon>Actinomycetota</taxon>
        <taxon>Actinomycetes</taxon>
        <taxon>Micrococcales</taxon>
        <taxon>Dermacoccaceae</taxon>
        <taxon>Barrientosiimonas</taxon>
    </lineage>
</organism>
<name>A0A542XCJ2_9MICO</name>
<feature type="compositionally biased region" description="Pro residues" evidence="5">
    <location>
        <begin position="7"/>
        <end position="17"/>
    </location>
</feature>
<sequence>MSQPGPQQGPGPFPPGGQPQQGYPQQGYPQQGYPQQQYGHPQQGYAPQVPTADQRTAAVLAHLSAPIAGLLSLGTLSMLGPLIVWLVYKDKSPAVRQAAAGAFNFNLSFWLLYLLSWLLIVTVIGAIVGIPLMIVIFLVALWCHVKGAIRSANGEPYRYPFQIPVLS</sequence>
<proteinExistence type="predicted"/>
<evidence type="ECO:0000313" key="8">
    <source>
        <dbReference type="Proteomes" id="UP000318336"/>
    </source>
</evidence>
<keyword evidence="4 6" id="KW-0472">Membrane</keyword>
<evidence type="ECO:0000256" key="2">
    <source>
        <dbReference type="ARBA" id="ARBA00022692"/>
    </source>
</evidence>
<protein>
    <recommendedName>
        <fullName evidence="9">Tic20 family protein</fullName>
    </recommendedName>
</protein>
<evidence type="ECO:0000256" key="4">
    <source>
        <dbReference type="ARBA" id="ARBA00023136"/>
    </source>
</evidence>
<dbReference type="Proteomes" id="UP000318336">
    <property type="component" value="Unassembled WGS sequence"/>
</dbReference>
<evidence type="ECO:0000256" key="5">
    <source>
        <dbReference type="SAM" id="MobiDB-lite"/>
    </source>
</evidence>
<dbReference type="EMBL" id="VFOK01000001">
    <property type="protein sequence ID" value="TQL33573.1"/>
    <property type="molecule type" value="Genomic_DNA"/>
</dbReference>
<dbReference type="Pfam" id="PF09685">
    <property type="entry name" value="MamF_MmsF"/>
    <property type="match status" value="1"/>
</dbReference>
<feature type="transmembrane region" description="Helical" evidence="6">
    <location>
        <begin position="109"/>
        <end position="142"/>
    </location>
</feature>
<feature type="transmembrane region" description="Helical" evidence="6">
    <location>
        <begin position="67"/>
        <end position="88"/>
    </location>
</feature>
<accession>A0A542XCJ2</accession>
<dbReference type="OrthoDB" id="9808930at2"/>
<feature type="compositionally biased region" description="Low complexity" evidence="5">
    <location>
        <begin position="18"/>
        <end position="48"/>
    </location>
</feature>
<evidence type="ECO:0000256" key="6">
    <source>
        <dbReference type="SAM" id="Phobius"/>
    </source>
</evidence>
<evidence type="ECO:0000256" key="3">
    <source>
        <dbReference type="ARBA" id="ARBA00022989"/>
    </source>
</evidence>
<comment type="subcellular location">
    <subcellularLocation>
        <location evidence="1">Membrane</location>
        <topology evidence="1">Multi-pass membrane protein</topology>
    </subcellularLocation>
</comment>
<comment type="caution">
    <text evidence="7">The sequence shown here is derived from an EMBL/GenBank/DDBJ whole genome shotgun (WGS) entry which is preliminary data.</text>
</comment>
<evidence type="ECO:0000313" key="7">
    <source>
        <dbReference type="EMBL" id="TQL33573.1"/>
    </source>
</evidence>
<feature type="region of interest" description="Disordered" evidence="5">
    <location>
        <begin position="1"/>
        <end position="48"/>
    </location>
</feature>
<keyword evidence="2 6" id="KW-0812">Transmembrane</keyword>